<dbReference type="AlphaFoldDB" id="A0A179FWC0"/>
<reference evidence="3 4" key="1">
    <citation type="submission" date="2016-01" db="EMBL/GenBank/DDBJ databases">
        <title>Biosynthesis of antibiotic leucinostatins and their inhibition on Phytophthora in bio-control Purpureocillium lilacinum.</title>
        <authorList>
            <person name="Wang G."/>
            <person name="Liu Z."/>
            <person name="Lin R."/>
            <person name="Li E."/>
            <person name="Mao Z."/>
            <person name="Ling J."/>
            <person name="Yin W."/>
            <person name="Xie B."/>
        </authorList>
    </citation>
    <scope>NUCLEOTIDE SEQUENCE [LARGE SCALE GENOMIC DNA]</scope>
    <source>
        <strain evidence="3">PLBJ-1</strain>
    </source>
</reference>
<dbReference type="InterPro" id="IPR021765">
    <property type="entry name" value="UstYa-like"/>
</dbReference>
<evidence type="ECO:0000256" key="1">
    <source>
        <dbReference type="ARBA" id="ARBA00035112"/>
    </source>
</evidence>
<evidence type="ECO:0000313" key="3">
    <source>
        <dbReference type="EMBL" id="OAQ69373.1"/>
    </source>
</evidence>
<dbReference type="GO" id="GO:0043386">
    <property type="term" value="P:mycotoxin biosynthetic process"/>
    <property type="evidence" value="ECO:0007669"/>
    <property type="project" value="InterPro"/>
</dbReference>
<dbReference type="EMBL" id="LSBH01000011">
    <property type="protein sequence ID" value="OAQ69373.1"/>
    <property type="molecule type" value="Genomic_DNA"/>
</dbReference>
<protein>
    <recommendedName>
        <fullName evidence="5">Tat pathway signal sequence</fullName>
    </recommendedName>
</protein>
<accession>A0A179FWC0</accession>
<name>A0A179FWC0_PURLI</name>
<feature type="transmembrane region" description="Helical" evidence="2">
    <location>
        <begin position="20"/>
        <end position="39"/>
    </location>
</feature>
<sequence length="497" mass="55794">MLRTLLKLQEMAMGITQQKALPVLSPVFLVLSVVFFLAGRGVQPNDLQCVRSMSSWSPAWDQVKHHWETFQNGFSQKSIYRGLPTLELERAWNDSMQQHPIFVPRSKVPTLCGEEGSCTASSKDVDGDGVPAYLEVFRNLACLNLLRQHTYRNEYDYSPLAAFQGSEGQIMTRVDGCVQRLREVLMCAADATPYLIMLTPEKKQKESPDFNTLHYCRDFDRILDWTRNNEVDGRAVEGFGFALVFIAGGLLGSITTQVLLPGASWESCQKLGVTAASRTSASSQAHAKVQPAAVSPDSSHCGAATKLVLPKDEACHATRANGTYNIKSPFTGPPTPEVDAAWERYWQTWIFSVDEAAFQASRPQYPQAAVRIEGGSHHGRYLATFEATHQLHCLYNLFRASYLDSYPDEKADYDRDPQKWHERVDHCVEILRQKLECDRDTTIITYNWVKHKKAPTANFNGARACPDWDAMARWAQRHEVTKVPAKGPNVVELPAIP</sequence>
<evidence type="ECO:0008006" key="5">
    <source>
        <dbReference type="Google" id="ProtNLM"/>
    </source>
</evidence>
<dbReference type="PANTHER" id="PTHR33365">
    <property type="entry name" value="YALI0B05434P"/>
    <property type="match status" value="1"/>
</dbReference>
<comment type="similarity">
    <text evidence="1">Belongs to the ustYa family.</text>
</comment>
<dbReference type="OrthoDB" id="3687641at2759"/>
<gene>
    <name evidence="3" type="ORF">VFPBJ_10748</name>
</gene>
<evidence type="ECO:0000256" key="2">
    <source>
        <dbReference type="SAM" id="Phobius"/>
    </source>
</evidence>
<keyword evidence="2" id="KW-0812">Transmembrane</keyword>
<keyword evidence="2" id="KW-0472">Membrane</keyword>
<dbReference type="PANTHER" id="PTHR33365:SF12">
    <property type="entry name" value="TAT PATHWAY SIGNAL SEQUENCE"/>
    <property type="match status" value="1"/>
</dbReference>
<dbReference type="Pfam" id="PF11807">
    <property type="entry name" value="UstYa"/>
    <property type="match status" value="2"/>
</dbReference>
<keyword evidence="2" id="KW-1133">Transmembrane helix</keyword>
<dbReference type="Proteomes" id="UP000078240">
    <property type="component" value="Unassembled WGS sequence"/>
</dbReference>
<proteinExistence type="inferred from homology"/>
<organism evidence="3 4">
    <name type="scientific">Purpureocillium lilacinum</name>
    <name type="common">Paecilomyces lilacinus</name>
    <dbReference type="NCBI Taxonomy" id="33203"/>
    <lineage>
        <taxon>Eukaryota</taxon>
        <taxon>Fungi</taxon>
        <taxon>Dikarya</taxon>
        <taxon>Ascomycota</taxon>
        <taxon>Pezizomycotina</taxon>
        <taxon>Sordariomycetes</taxon>
        <taxon>Hypocreomycetidae</taxon>
        <taxon>Hypocreales</taxon>
        <taxon>Ophiocordycipitaceae</taxon>
        <taxon>Purpureocillium</taxon>
    </lineage>
</organism>
<comment type="caution">
    <text evidence="3">The sequence shown here is derived from an EMBL/GenBank/DDBJ whole genome shotgun (WGS) entry which is preliminary data.</text>
</comment>
<evidence type="ECO:0000313" key="4">
    <source>
        <dbReference type="Proteomes" id="UP000078240"/>
    </source>
</evidence>